<sequence length="99" mass="11078">MAHSRPSFGAPARSTRWPLCVRALTLVALGRKSATSVRSRASDGASTRYGNSNRANSDDEHTKDWTSSRLYTCAQRTCHLQVWGVLMPRTTIRVYSKFC</sequence>
<feature type="region of interest" description="Disordered" evidence="1">
    <location>
        <begin position="31"/>
        <end position="64"/>
    </location>
</feature>
<comment type="caution">
    <text evidence="2">The sequence shown here is derived from an EMBL/GenBank/DDBJ whole genome shotgun (WGS) entry which is preliminary data.</text>
</comment>
<protein>
    <recommendedName>
        <fullName evidence="4">Secreted protein</fullName>
    </recommendedName>
</protein>
<organism evidence="2 3">
    <name type="scientific">Stylosanthes scabra</name>
    <dbReference type="NCBI Taxonomy" id="79078"/>
    <lineage>
        <taxon>Eukaryota</taxon>
        <taxon>Viridiplantae</taxon>
        <taxon>Streptophyta</taxon>
        <taxon>Embryophyta</taxon>
        <taxon>Tracheophyta</taxon>
        <taxon>Spermatophyta</taxon>
        <taxon>Magnoliopsida</taxon>
        <taxon>eudicotyledons</taxon>
        <taxon>Gunneridae</taxon>
        <taxon>Pentapetalae</taxon>
        <taxon>rosids</taxon>
        <taxon>fabids</taxon>
        <taxon>Fabales</taxon>
        <taxon>Fabaceae</taxon>
        <taxon>Papilionoideae</taxon>
        <taxon>50 kb inversion clade</taxon>
        <taxon>dalbergioids sensu lato</taxon>
        <taxon>Dalbergieae</taxon>
        <taxon>Pterocarpus clade</taxon>
        <taxon>Stylosanthes</taxon>
    </lineage>
</organism>
<proteinExistence type="predicted"/>
<dbReference type="EMBL" id="JASCZI010273273">
    <property type="protein sequence ID" value="MED6224551.1"/>
    <property type="molecule type" value="Genomic_DNA"/>
</dbReference>
<evidence type="ECO:0000313" key="3">
    <source>
        <dbReference type="Proteomes" id="UP001341840"/>
    </source>
</evidence>
<feature type="compositionally biased region" description="Polar residues" evidence="1">
    <location>
        <begin position="33"/>
        <end position="55"/>
    </location>
</feature>
<dbReference type="Proteomes" id="UP001341840">
    <property type="component" value="Unassembled WGS sequence"/>
</dbReference>
<accession>A0ABU6ZRF8</accession>
<name>A0ABU6ZRF8_9FABA</name>
<gene>
    <name evidence="2" type="ORF">PIB30_085232</name>
</gene>
<evidence type="ECO:0008006" key="4">
    <source>
        <dbReference type="Google" id="ProtNLM"/>
    </source>
</evidence>
<keyword evidence="3" id="KW-1185">Reference proteome</keyword>
<evidence type="ECO:0000256" key="1">
    <source>
        <dbReference type="SAM" id="MobiDB-lite"/>
    </source>
</evidence>
<reference evidence="2 3" key="1">
    <citation type="journal article" date="2023" name="Plants (Basel)">
        <title>Bridging the Gap: Combining Genomics and Transcriptomics Approaches to Understand Stylosanthes scabra, an Orphan Legume from the Brazilian Caatinga.</title>
        <authorList>
            <person name="Ferreira-Neto J.R.C."/>
            <person name="da Silva M.D."/>
            <person name="Binneck E."/>
            <person name="de Melo N.F."/>
            <person name="da Silva R.H."/>
            <person name="de Melo A.L.T.M."/>
            <person name="Pandolfi V."/>
            <person name="Bustamante F.O."/>
            <person name="Brasileiro-Vidal A.C."/>
            <person name="Benko-Iseppon A.M."/>
        </authorList>
    </citation>
    <scope>NUCLEOTIDE SEQUENCE [LARGE SCALE GENOMIC DNA]</scope>
    <source>
        <tissue evidence="2">Leaves</tissue>
    </source>
</reference>
<evidence type="ECO:0000313" key="2">
    <source>
        <dbReference type="EMBL" id="MED6224551.1"/>
    </source>
</evidence>